<name>A0A0M3QTA9_DROBS</name>
<evidence type="ECO:0000256" key="2">
    <source>
        <dbReference type="SAM" id="SignalP"/>
    </source>
</evidence>
<sequence length="356" mass="40594">MWRLLILCLCLLSYVAGNQHLQRVDAQNLDDDDYYNDNEPNDSINSDIHFNHDNWLRITTHSATSSPPPSEWQHLKRLVRHPYVGRQSPHAPHDNRLDGDAASANSNANANAAAAFDENEKGYQSDQAIGVLTRQKEQEVGTPEKVQSSLRQYQELTRNQLKDKATLHVRRMLIEGLCKLPQPRIIYMNNETSKLYSPRVTRLHRCDKYTGCCPDPTDECSVKSKETVELVFWVLEAGSQRAHAQTVQMTNHTECGCVKSSSLRSKRSSGACRCPMHFINFSEATQLHCRCDCHLNNATCQRLKNGEEGFALSERRCISQSKCEQPICNYGSYSQHSGRCPRPSQQQQQQRQREYG</sequence>
<dbReference type="Proteomes" id="UP000494163">
    <property type="component" value="Chromosome 2L"/>
</dbReference>
<dbReference type="Gene3D" id="2.10.90.10">
    <property type="entry name" value="Cystine-knot cytokines"/>
    <property type="match status" value="1"/>
</dbReference>
<dbReference type="GO" id="GO:0016020">
    <property type="term" value="C:membrane"/>
    <property type="evidence" value="ECO:0007669"/>
    <property type="project" value="InterPro"/>
</dbReference>
<dbReference type="OrthoDB" id="6370328at2759"/>
<dbReference type="InterPro" id="IPR029034">
    <property type="entry name" value="Cystine-knot_cytokine"/>
</dbReference>
<evidence type="ECO:0000313" key="5">
    <source>
        <dbReference type="Proteomes" id="UP000494163"/>
    </source>
</evidence>
<feature type="region of interest" description="Disordered" evidence="1">
    <location>
        <begin position="333"/>
        <end position="356"/>
    </location>
</feature>
<evidence type="ECO:0000259" key="3">
    <source>
        <dbReference type="PROSITE" id="PS50278"/>
    </source>
</evidence>
<evidence type="ECO:0000313" key="4">
    <source>
        <dbReference type="EMBL" id="ALC38593.1"/>
    </source>
</evidence>
<dbReference type="EMBL" id="CP012523">
    <property type="protein sequence ID" value="ALC38593.1"/>
    <property type="molecule type" value="Genomic_DNA"/>
</dbReference>
<feature type="domain" description="Platelet-derived growth factor (PDGF) family profile" evidence="3">
    <location>
        <begin position="190"/>
        <end position="262"/>
    </location>
</feature>
<keyword evidence="2" id="KW-0732">Signal</keyword>
<feature type="chain" id="PRO_5005787908" evidence="2">
    <location>
        <begin position="18"/>
        <end position="356"/>
    </location>
</feature>
<dbReference type="AlphaFoldDB" id="A0A0M3QTA9"/>
<gene>
    <name evidence="4" type="ORF">Dbus_chr2Lg678</name>
</gene>
<dbReference type="PROSITE" id="PS50278">
    <property type="entry name" value="PDGF_2"/>
    <property type="match status" value="1"/>
</dbReference>
<dbReference type="PANTHER" id="PTHR21719">
    <property type="entry name" value="FI06402P-RELATED"/>
    <property type="match status" value="1"/>
</dbReference>
<dbReference type="GO" id="GO:0035099">
    <property type="term" value="P:hemocyte migration"/>
    <property type="evidence" value="ECO:0007669"/>
    <property type="project" value="TreeGrafter"/>
</dbReference>
<feature type="signal peptide" evidence="2">
    <location>
        <begin position="1"/>
        <end position="17"/>
    </location>
</feature>
<proteinExistence type="predicted"/>
<dbReference type="GO" id="GO:0008083">
    <property type="term" value="F:growth factor activity"/>
    <property type="evidence" value="ECO:0007669"/>
    <property type="project" value="InterPro"/>
</dbReference>
<dbReference type="InterPro" id="IPR000072">
    <property type="entry name" value="PDGF/VEGF_dom"/>
</dbReference>
<keyword evidence="5" id="KW-1185">Reference proteome</keyword>
<reference evidence="4 5" key="1">
    <citation type="submission" date="2015-08" db="EMBL/GenBank/DDBJ databases">
        <title>Ancestral chromatin configuration constrains chromatin evolution on differentiating sex chromosomes in Drosophila.</title>
        <authorList>
            <person name="Zhou Q."/>
            <person name="Bachtrog D."/>
        </authorList>
    </citation>
    <scope>NUCLEOTIDE SEQUENCE [LARGE SCALE GENOMIC DNA]</scope>
    <source>
        <tissue evidence="4">Whole larvae</tissue>
    </source>
</reference>
<accession>A0A0M3QTA9</accession>
<organism evidence="4 5">
    <name type="scientific">Drosophila busckii</name>
    <name type="common">Fruit fly</name>
    <dbReference type="NCBI Taxonomy" id="30019"/>
    <lineage>
        <taxon>Eukaryota</taxon>
        <taxon>Metazoa</taxon>
        <taxon>Ecdysozoa</taxon>
        <taxon>Arthropoda</taxon>
        <taxon>Hexapoda</taxon>
        <taxon>Insecta</taxon>
        <taxon>Pterygota</taxon>
        <taxon>Neoptera</taxon>
        <taxon>Endopterygota</taxon>
        <taxon>Diptera</taxon>
        <taxon>Brachycera</taxon>
        <taxon>Muscomorpha</taxon>
        <taxon>Ephydroidea</taxon>
        <taxon>Drosophilidae</taxon>
        <taxon>Drosophila</taxon>
    </lineage>
</organism>
<dbReference type="OMA" id="QCQCPKH"/>
<dbReference type="SUPFAM" id="SSF57501">
    <property type="entry name" value="Cystine-knot cytokines"/>
    <property type="match status" value="1"/>
</dbReference>
<feature type="region of interest" description="Disordered" evidence="1">
    <location>
        <begin position="85"/>
        <end position="104"/>
    </location>
</feature>
<protein>
    <submittedName>
        <fullName evidence="4">Pvf2</fullName>
    </submittedName>
</protein>
<evidence type="ECO:0000256" key="1">
    <source>
        <dbReference type="SAM" id="MobiDB-lite"/>
    </source>
</evidence>
<dbReference type="Pfam" id="PF00341">
    <property type="entry name" value="PDGF"/>
    <property type="match status" value="1"/>
</dbReference>
<dbReference type="SMR" id="A0A0M3QTA9"/>
<dbReference type="PANTHER" id="PTHR21719:SF1">
    <property type="entry name" value="FI06402P-RELATED"/>
    <property type="match status" value="1"/>
</dbReference>